<dbReference type="EMBL" id="VCBC01000002">
    <property type="protein sequence ID" value="TLU67506.1"/>
    <property type="molecule type" value="Genomic_DNA"/>
</dbReference>
<evidence type="ECO:0000256" key="1">
    <source>
        <dbReference type="ARBA" id="ARBA00001933"/>
    </source>
</evidence>
<keyword evidence="6 13" id="KW-0028">Amino-acid biosynthesis</keyword>
<dbReference type="PROSITE" id="PS00901">
    <property type="entry name" value="CYS_SYNTHASE"/>
    <property type="match status" value="1"/>
</dbReference>
<sequence length="322" mass="34112">MTNVYQDNSQSIGNTPLVKLNSITSGNVYAKIEARNPSFSVKCRIGANMIWDAEKSGKLTQGKTIVEPTSGNTGIALAFVAAAKGYDLILTMPSTMSLERRKLLIALGAKLELTEGPKGMNGAIQKANEIVARDPENYILMGQFDNPANPHIHEKTTGPEIWNDTNGEIDIFVAGVGTGGTISGVSRYIKNEQGKAIQSVAVEPTDSPVISQTMAGEELTPGPHKIQGIGAGFIPGNLDLSLIDSVEKVGNDEAMEMAHRLMREEGILAGISSGAAAVAAKRLAEDPANEGKTIVVILASSAERYLSSPLFSETFTDAELVQ</sequence>
<comment type="pathway">
    <text evidence="2">Amino-acid biosynthesis; L-cysteine biosynthesis; L-cysteine from L-serine: step 2/2.</text>
</comment>
<comment type="similarity">
    <text evidence="3 13">Belongs to the cysteine synthase/cystathionine beta-synthase family.</text>
</comment>
<evidence type="ECO:0000256" key="7">
    <source>
        <dbReference type="ARBA" id="ARBA00022679"/>
    </source>
</evidence>
<dbReference type="FunFam" id="3.40.50.1100:FF:000118">
    <property type="entry name" value="Related to CYS4-cystathionine beta-synthase"/>
    <property type="match status" value="1"/>
</dbReference>
<feature type="binding site" evidence="11">
    <location>
        <position position="272"/>
    </location>
    <ligand>
        <name>pyridoxal 5'-phosphate</name>
        <dbReference type="ChEBI" id="CHEBI:597326"/>
    </ligand>
</feature>
<name>A0A5R9IWF6_9GAMM</name>
<evidence type="ECO:0000256" key="10">
    <source>
        <dbReference type="ARBA" id="ARBA00047931"/>
    </source>
</evidence>
<evidence type="ECO:0000256" key="11">
    <source>
        <dbReference type="PIRSR" id="PIRSR605856-50"/>
    </source>
</evidence>
<gene>
    <name evidence="15" type="primary">cysK</name>
    <name evidence="15" type="ORF">FE810_00700</name>
</gene>
<evidence type="ECO:0000256" key="3">
    <source>
        <dbReference type="ARBA" id="ARBA00007103"/>
    </source>
</evidence>
<comment type="caution">
    <text evidence="15">The sequence shown here is derived from an EMBL/GenBank/DDBJ whole genome shotgun (WGS) entry which is preliminary data.</text>
</comment>
<dbReference type="Gene3D" id="3.40.50.1100">
    <property type="match status" value="2"/>
</dbReference>
<dbReference type="InterPro" id="IPR005856">
    <property type="entry name" value="Cys_synth"/>
</dbReference>
<dbReference type="GO" id="GO:0004124">
    <property type="term" value="F:cysteine synthase activity"/>
    <property type="evidence" value="ECO:0007669"/>
    <property type="project" value="UniProtKB-UniRule"/>
</dbReference>
<dbReference type="InterPro" id="IPR001926">
    <property type="entry name" value="TrpB-like_PALP"/>
</dbReference>
<dbReference type="SUPFAM" id="SSF53686">
    <property type="entry name" value="Tryptophan synthase beta subunit-like PLP-dependent enzymes"/>
    <property type="match status" value="1"/>
</dbReference>
<dbReference type="UniPathway" id="UPA00136">
    <property type="reaction ID" value="UER00200"/>
</dbReference>
<dbReference type="GO" id="GO:0006535">
    <property type="term" value="P:cysteine biosynthetic process from serine"/>
    <property type="evidence" value="ECO:0007669"/>
    <property type="project" value="UniProtKB-UniRule"/>
</dbReference>
<evidence type="ECO:0000256" key="5">
    <source>
        <dbReference type="ARBA" id="ARBA00019371"/>
    </source>
</evidence>
<dbReference type="PANTHER" id="PTHR10314">
    <property type="entry name" value="CYSTATHIONINE BETA-SYNTHASE"/>
    <property type="match status" value="1"/>
</dbReference>
<reference evidence="15 16" key="1">
    <citation type="submission" date="2019-05" db="EMBL/GenBank/DDBJ databases">
        <title>Genome sequences of Thalassotalea litorea 1K03283.</title>
        <authorList>
            <person name="Zhang D."/>
        </authorList>
    </citation>
    <scope>NUCLEOTIDE SEQUENCE [LARGE SCALE GENOMIC DNA]</scope>
    <source>
        <strain evidence="15 16">MCCC 1K03283</strain>
    </source>
</reference>
<dbReference type="InterPro" id="IPR005859">
    <property type="entry name" value="CysK"/>
</dbReference>
<dbReference type="RefSeq" id="WP_138318109.1">
    <property type="nucleotide sequence ID" value="NZ_VCBC01000002.1"/>
</dbReference>
<protein>
    <recommendedName>
        <fullName evidence="5 13">Cysteine synthase</fullName>
        <ecNumber evidence="4 13">2.5.1.47</ecNumber>
    </recommendedName>
</protein>
<dbReference type="CDD" id="cd01561">
    <property type="entry name" value="CBS_like"/>
    <property type="match status" value="1"/>
</dbReference>
<evidence type="ECO:0000313" key="16">
    <source>
        <dbReference type="Proteomes" id="UP000307790"/>
    </source>
</evidence>
<comment type="cofactor">
    <cofactor evidence="1 11 13">
        <name>pyridoxal 5'-phosphate</name>
        <dbReference type="ChEBI" id="CHEBI:597326"/>
    </cofactor>
</comment>
<dbReference type="NCBIfam" id="TIGR01139">
    <property type="entry name" value="cysK"/>
    <property type="match status" value="1"/>
</dbReference>
<feature type="binding site" evidence="11">
    <location>
        <position position="72"/>
    </location>
    <ligand>
        <name>pyridoxal 5'-phosphate</name>
        <dbReference type="ChEBI" id="CHEBI:597326"/>
    </ligand>
</feature>
<dbReference type="NCBIfam" id="TIGR01136">
    <property type="entry name" value="cysKM"/>
    <property type="match status" value="1"/>
</dbReference>
<dbReference type="FunFam" id="3.40.50.1100:FF:000002">
    <property type="entry name" value="Cysteine synthase"/>
    <property type="match status" value="1"/>
</dbReference>
<dbReference type="Proteomes" id="UP000307790">
    <property type="component" value="Unassembled WGS sequence"/>
</dbReference>
<dbReference type="InterPro" id="IPR036052">
    <property type="entry name" value="TrpB-like_PALP_sf"/>
</dbReference>
<proteinExistence type="inferred from homology"/>
<dbReference type="InterPro" id="IPR050214">
    <property type="entry name" value="Cys_Synth/Cystath_Beta-Synth"/>
</dbReference>
<feature type="binding site" evidence="11">
    <location>
        <begin position="177"/>
        <end position="181"/>
    </location>
    <ligand>
        <name>pyridoxal 5'-phosphate</name>
        <dbReference type="ChEBI" id="CHEBI:597326"/>
    </ligand>
</feature>
<feature type="domain" description="Tryptophan synthase beta chain-like PALP" evidence="14">
    <location>
        <begin position="9"/>
        <end position="298"/>
    </location>
</feature>
<dbReference type="OrthoDB" id="9805733at2"/>
<keyword evidence="9 13" id="KW-0198">Cysteine biosynthesis</keyword>
<keyword evidence="16" id="KW-1185">Reference proteome</keyword>
<dbReference type="EC" id="2.5.1.47" evidence="4 13"/>
<keyword evidence="8 11" id="KW-0663">Pyridoxal phosphate</keyword>
<keyword evidence="7 13" id="KW-0808">Transferase</keyword>
<evidence type="ECO:0000256" key="13">
    <source>
        <dbReference type="RuleBase" id="RU003985"/>
    </source>
</evidence>
<organism evidence="15 16">
    <name type="scientific">Thalassotalea litorea</name>
    <dbReference type="NCBI Taxonomy" id="2020715"/>
    <lineage>
        <taxon>Bacteria</taxon>
        <taxon>Pseudomonadati</taxon>
        <taxon>Pseudomonadota</taxon>
        <taxon>Gammaproteobacteria</taxon>
        <taxon>Alteromonadales</taxon>
        <taxon>Colwelliaceae</taxon>
        <taxon>Thalassotalea</taxon>
    </lineage>
</organism>
<evidence type="ECO:0000256" key="6">
    <source>
        <dbReference type="ARBA" id="ARBA00022605"/>
    </source>
</evidence>
<evidence type="ECO:0000256" key="4">
    <source>
        <dbReference type="ARBA" id="ARBA00012681"/>
    </source>
</evidence>
<evidence type="ECO:0000256" key="8">
    <source>
        <dbReference type="ARBA" id="ARBA00022898"/>
    </source>
</evidence>
<evidence type="ECO:0000256" key="9">
    <source>
        <dbReference type="ARBA" id="ARBA00023192"/>
    </source>
</evidence>
<evidence type="ECO:0000259" key="14">
    <source>
        <dbReference type="Pfam" id="PF00291"/>
    </source>
</evidence>
<evidence type="ECO:0000313" key="15">
    <source>
        <dbReference type="EMBL" id="TLU67506.1"/>
    </source>
</evidence>
<comment type="catalytic activity">
    <reaction evidence="10 13">
        <text>O-acetyl-L-serine + hydrogen sulfide = L-cysteine + acetate</text>
        <dbReference type="Rhea" id="RHEA:14829"/>
        <dbReference type="ChEBI" id="CHEBI:29919"/>
        <dbReference type="ChEBI" id="CHEBI:30089"/>
        <dbReference type="ChEBI" id="CHEBI:35235"/>
        <dbReference type="ChEBI" id="CHEBI:58340"/>
        <dbReference type="EC" id="2.5.1.47"/>
    </reaction>
</comment>
<accession>A0A5R9IWF6</accession>
<dbReference type="Pfam" id="PF00291">
    <property type="entry name" value="PALP"/>
    <property type="match status" value="1"/>
</dbReference>
<evidence type="ECO:0000256" key="2">
    <source>
        <dbReference type="ARBA" id="ARBA00004962"/>
    </source>
</evidence>
<dbReference type="InterPro" id="IPR001216">
    <property type="entry name" value="P-phosphate_BS"/>
</dbReference>
<dbReference type="AlphaFoldDB" id="A0A5R9IWF6"/>
<feature type="modified residue" description="N6-(pyridoxal phosphate)lysine" evidence="12">
    <location>
        <position position="42"/>
    </location>
</feature>
<evidence type="ECO:0000256" key="12">
    <source>
        <dbReference type="PIRSR" id="PIRSR605856-51"/>
    </source>
</evidence>